<accession>A0ABD1GEG5</accession>
<dbReference type="PANTHER" id="PTHR31232:SF155">
    <property type="entry name" value="PLANT SELF-INCOMPATIBILITY PROTEIN S1 FAMILY"/>
    <property type="match status" value="1"/>
</dbReference>
<evidence type="ECO:0000256" key="4">
    <source>
        <dbReference type="ARBA" id="ARBA00022525"/>
    </source>
</evidence>
<protein>
    <recommendedName>
        <fullName evidence="6">S-protein homolog</fullName>
    </recommendedName>
</protein>
<reference evidence="7 8" key="1">
    <citation type="submission" date="2024-06" db="EMBL/GenBank/DDBJ databases">
        <title>A chromosome level genome sequence of Diviner's sage (Salvia divinorum).</title>
        <authorList>
            <person name="Ford S.A."/>
            <person name="Ro D.-K."/>
            <person name="Ness R.W."/>
            <person name="Phillips M.A."/>
        </authorList>
    </citation>
    <scope>NUCLEOTIDE SEQUENCE [LARGE SCALE GENOMIC DNA]</scope>
    <source>
        <strain evidence="7">SAF-2024a</strain>
        <tissue evidence="7">Leaf</tissue>
    </source>
</reference>
<dbReference type="AlphaFoldDB" id="A0ABD1GEG5"/>
<evidence type="ECO:0000256" key="1">
    <source>
        <dbReference type="ARBA" id="ARBA00004613"/>
    </source>
</evidence>
<comment type="caution">
    <text evidence="7">The sequence shown here is derived from an EMBL/GenBank/DDBJ whole genome shotgun (WGS) entry which is preliminary data.</text>
</comment>
<dbReference type="InterPro" id="IPR010264">
    <property type="entry name" value="Self-incomp_S1"/>
</dbReference>
<evidence type="ECO:0000256" key="3">
    <source>
        <dbReference type="ARBA" id="ARBA00022471"/>
    </source>
</evidence>
<organism evidence="7 8">
    <name type="scientific">Salvia divinorum</name>
    <name type="common">Maria pastora</name>
    <name type="synonym">Diviner's sage</name>
    <dbReference type="NCBI Taxonomy" id="28513"/>
    <lineage>
        <taxon>Eukaryota</taxon>
        <taxon>Viridiplantae</taxon>
        <taxon>Streptophyta</taxon>
        <taxon>Embryophyta</taxon>
        <taxon>Tracheophyta</taxon>
        <taxon>Spermatophyta</taxon>
        <taxon>Magnoliopsida</taxon>
        <taxon>eudicotyledons</taxon>
        <taxon>Gunneridae</taxon>
        <taxon>Pentapetalae</taxon>
        <taxon>asterids</taxon>
        <taxon>lamiids</taxon>
        <taxon>Lamiales</taxon>
        <taxon>Lamiaceae</taxon>
        <taxon>Nepetoideae</taxon>
        <taxon>Mentheae</taxon>
        <taxon>Salviinae</taxon>
        <taxon>Salvia</taxon>
        <taxon>Salvia subgen. Calosphace</taxon>
    </lineage>
</organism>
<evidence type="ECO:0000256" key="6">
    <source>
        <dbReference type="RuleBase" id="RU367044"/>
    </source>
</evidence>
<feature type="signal peptide" evidence="6">
    <location>
        <begin position="1"/>
        <end position="20"/>
    </location>
</feature>
<dbReference type="Proteomes" id="UP001567538">
    <property type="component" value="Unassembled WGS sequence"/>
</dbReference>
<dbReference type="PANTHER" id="PTHR31232">
    <property type="match status" value="1"/>
</dbReference>
<name>A0ABD1GEG5_SALDI</name>
<comment type="similarity">
    <text evidence="2 6">Belongs to the plant self-incompatibility (S1) protein family.</text>
</comment>
<proteinExistence type="inferred from homology"/>
<dbReference type="Pfam" id="PF05938">
    <property type="entry name" value="Self-incomp_S1"/>
    <property type="match status" value="1"/>
</dbReference>
<keyword evidence="8" id="KW-1185">Reference proteome</keyword>
<evidence type="ECO:0000256" key="2">
    <source>
        <dbReference type="ARBA" id="ARBA00005581"/>
    </source>
</evidence>
<comment type="subcellular location">
    <subcellularLocation>
        <location evidence="1 6">Secreted</location>
    </subcellularLocation>
</comment>
<evidence type="ECO:0000313" key="7">
    <source>
        <dbReference type="EMBL" id="KAL1542414.1"/>
    </source>
</evidence>
<dbReference type="GO" id="GO:0060320">
    <property type="term" value="P:rejection of self pollen"/>
    <property type="evidence" value="ECO:0007669"/>
    <property type="project" value="UniProtKB-KW"/>
</dbReference>
<sequence>MMKYNLFLLIASSLLLQAASSPSNCFTTKYEVYIRSDLPSPLLNIHCFSKDDDLGYHDLAPKAEYRFAFCENPLATLFSCHYKWNGKDKKFHAYDATTSYNRCNKGICYYIVKPDGFYFSNVYPPNQGRFLCDWNPTTPCK</sequence>
<evidence type="ECO:0000256" key="5">
    <source>
        <dbReference type="ARBA" id="ARBA00022729"/>
    </source>
</evidence>
<feature type="chain" id="PRO_5044525656" description="S-protein homolog" evidence="6">
    <location>
        <begin position="21"/>
        <end position="141"/>
    </location>
</feature>
<gene>
    <name evidence="7" type="ORF">AAHA92_26513</name>
</gene>
<keyword evidence="3 6" id="KW-0713">Self-incompatibility</keyword>
<evidence type="ECO:0000313" key="8">
    <source>
        <dbReference type="Proteomes" id="UP001567538"/>
    </source>
</evidence>
<dbReference type="EMBL" id="JBEAFC010000009">
    <property type="protein sequence ID" value="KAL1542414.1"/>
    <property type="molecule type" value="Genomic_DNA"/>
</dbReference>
<keyword evidence="4 6" id="KW-0964">Secreted</keyword>
<dbReference type="GO" id="GO:0005576">
    <property type="term" value="C:extracellular region"/>
    <property type="evidence" value="ECO:0007669"/>
    <property type="project" value="UniProtKB-SubCell"/>
</dbReference>
<keyword evidence="5 6" id="KW-0732">Signal</keyword>